<reference evidence="2 3" key="1">
    <citation type="submission" date="2016-11" db="EMBL/GenBank/DDBJ databases">
        <authorList>
            <person name="Jaros S."/>
            <person name="Januszkiewicz K."/>
            <person name="Wedrychowicz H."/>
        </authorList>
    </citation>
    <scope>NUCLEOTIDE SEQUENCE [LARGE SCALE GENOMIC DNA]</scope>
    <source>
        <strain evidence="2 3">DSM 14828</strain>
    </source>
</reference>
<accession>A0A1M4S6S1</accession>
<dbReference type="SUPFAM" id="SSF69572">
    <property type="entry name" value="Activating enzymes of the ubiquitin-like proteins"/>
    <property type="match status" value="1"/>
</dbReference>
<dbReference type="RefSeq" id="WP_073269120.1">
    <property type="nucleotide sequence ID" value="NZ_FQTU01000001.1"/>
</dbReference>
<evidence type="ECO:0000313" key="3">
    <source>
        <dbReference type="Proteomes" id="UP000184251"/>
    </source>
</evidence>
<dbReference type="FunFam" id="3.40.50.720:FF:000141">
    <property type="entry name" value="tRNA threonylcarbamoyladenosine dehydratase"/>
    <property type="match status" value="1"/>
</dbReference>
<name>A0A1M4S6S1_9FIRM</name>
<dbReference type="GO" id="GO:0061503">
    <property type="term" value="F:tRNA threonylcarbamoyladenosine dehydratase"/>
    <property type="evidence" value="ECO:0007669"/>
    <property type="project" value="TreeGrafter"/>
</dbReference>
<organism evidence="2 3">
    <name type="scientific">Alkalibacter saccharofermentans DSM 14828</name>
    <dbReference type="NCBI Taxonomy" id="1120975"/>
    <lineage>
        <taxon>Bacteria</taxon>
        <taxon>Bacillati</taxon>
        <taxon>Bacillota</taxon>
        <taxon>Clostridia</taxon>
        <taxon>Eubacteriales</taxon>
        <taxon>Eubacteriaceae</taxon>
        <taxon>Alkalibacter</taxon>
    </lineage>
</organism>
<sequence>MLNEFSRTELLIGKEALEKLKKSRVAVFGIGGVGSFVVEGLARSGVENFLLVDDDVVCLTNINRQLHASRKTIGKPKVEVMRQRVLDINPKANVDIVQDFYLPETAESMLQGDIDYIVDAIDTVTGKIDLVMKANQRNIPIISAMGAGNKLDPTRFEVADIFKTSVCPLAKVMRKELKNRGIKKLKVVYSKEPPLKPMESGDDCATGCVCPEESSKKCTSKRQIPGSVSFVPSVAGLIMAGEVVKDIIGKDNKNV</sequence>
<proteinExistence type="predicted"/>
<dbReference type="PANTHER" id="PTHR43267:SF1">
    <property type="entry name" value="TRNA THREONYLCARBAMOYLADENOSINE DEHYDRATASE"/>
    <property type="match status" value="1"/>
</dbReference>
<dbReference type="PANTHER" id="PTHR43267">
    <property type="entry name" value="TRNA THREONYLCARBAMOYLADENOSINE DEHYDRATASE"/>
    <property type="match status" value="1"/>
</dbReference>
<dbReference type="InterPro" id="IPR045886">
    <property type="entry name" value="ThiF/MoeB/HesA"/>
</dbReference>
<evidence type="ECO:0000313" key="2">
    <source>
        <dbReference type="EMBL" id="SHE27903.1"/>
    </source>
</evidence>
<dbReference type="EMBL" id="FQTU01000001">
    <property type="protein sequence ID" value="SHE27903.1"/>
    <property type="molecule type" value="Genomic_DNA"/>
</dbReference>
<evidence type="ECO:0000259" key="1">
    <source>
        <dbReference type="Pfam" id="PF00899"/>
    </source>
</evidence>
<dbReference type="Gene3D" id="3.40.50.720">
    <property type="entry name" value="NAD(P)-binding Rossmann-like Domain"/>
    <property type="match status" value="1"/>
</dbReference>
<dbReference type="STRING" id="1120975.SAMN02746064_00117"/>
<feature type="domain" description="THIF-type NAD/FAD binding fold" evidence="1">
    <location>
        <begin position="10"/>
        <end position="253"/>
    </location>
</feature>
<dbReference type="OrthoDB" id="9804150at2"/>
<dbReference type="InterPro" id="IPR000594">
    <property type="entry name" value="ThiF_NAD_FAD-bd"/>
</dbReference>
<gene>
    <name evidence="2" type="ORF">SAMN02746064_00117</name>
</gene>
<keyword evidence="3" id="KW-1185">Reference proteome</keyword>
<dbReference type="Proteomes" id="UP000184251">
    <property type="component" value="Unassembled WGS sequence"/>
</dbReference>
<dbReference type="GO" id="GO:0008641">
    <property type="term" value="F:ubiquitin-like modifier activating enzyme activity"/>
    <property type="evidence" value="ECO:0007669"/>
    <property type="project" value="InterPro"/>
</dbReference>
<protein>
    <submittedName>
        <fullName evidence="2">tRNA A37 threonylcarbamoyladenosine dehydratase</fullName>
    </submittedName>
</protein>
<dbReference type="CDD" id="cd00755">
    <property type="entry name" value="YgdL_like"/>
    <property type="match status" value="1"/>
</dbReference>
<dbReference type="AlphaFoldDB" id="A0A1M4S6S1"/>
<dbReference type="Pfam" id="PF00899">
    <property type="entry name" value="ThiF"/>
    <property type="match status" value="1"/>
</dbReference>
<dbReference type="GO" id="GO:0061504">
    <property type="term" value="P:cyclic threonylcarbamoyladenosine biosynthetic process"/>
    <property type="evidence" value="ECO:0007669"/>
    <property type="project" value="TreeGrafter"/>
</dbReference>
<dbReference type="InterPro" id="IPR035985">
    <property type="entry name" value="Ubiquitin-activating_enz"/>
</dbReference>